<evidence type="ECO:0000256" key="4">
    <source>
        <dbReference type="SAM" id="Phobius"/>
    </source>
</evidence>
<organism evidence="6 7">
    <name type="scientific">Clostridium omnivorum</name>
    <dbReference type="NCBI Taxonomy" id="1604902"/>
    <lineage>
        <taxon>Bacteria</taxon>
        <taxon>Bacillati</taxon>
        <taxon>Bacillota</taxon>
        <taxon>Clostridia</taxon>
        <taxon>Eubacteriales</taxon>
        <taxon>Clostridiaceae</taxon>
        <taxon>Clostridium</taxon>
    </lineage>
</organism>
<feature type="transmembrane region" description="Helical" evidence="4">
    <location>
        <begin position="31"/>
        <end position="49"/>
    </location>
</feature>
<feature type="transmembrane region" description="Helical" evidence="4">
    <location>
        <begin position="55"/>
        <end position="72"/>
    </location>
</feature>
<evidence type="ECO:0000313" key="7">
    <source>
        <dbReference type="Proteomes" id="UP001208567"/>
    </source>
</evidence>
<sequence length="607" mass="69944">MRSAREEYERRLKAYTRLLGKQTKRVNTTSILRLAVFVIGIAITGILIYLKYPYLSISSLLVTMIVFTLLVVQHRKFKDNKKYTETLIKINETSIKRTEGQWKEFKDSGEEFQDEEHNFSGDLDIFGRGSLFQWINSAVTHLGRISLKDRLTVFNDSIEEKYKIQEAVKELGSTLGFRQKYMAEALMNKDNMNNPEVLFKWAGEKHERYKKTWLSIATKIMPLLPIGALLALLLVPGFTYKVLLLAILINILFLFPTNVERQNVLSEVAEYKKSLESYYKMVRLIENKNFKSEYLNELKKKLTDSNGVKASKQLEELQEIISLISDRSNMFYIIINIIFVLDYRIMIRLENWKENSGKHLETWIRTIGEFEALSSISVISYENPKWVMPEFLKDIDKISAKGMGHPLLGEKRVCNNFIMEMPAKVLLITGSNMSGKSTLLRTIGINLVLSYAGAPVCAESFKCPIMKIYTCMRVSDNLEKNISSFYAELIRIRNIVDASKSDDKIFFLLDEIFKGTNSMDRHEGARVLITQLSRAGAMGLVSTHDLELGTLENESGGRIKNYHFREYYEDDKIKFDYKLRPGVSTTRNALYLIKLAGIEVEDNKKGY</sequence>
<dbReference type="Gene3D" id="3.40.50.300">
    <property type="entry name" value="P-loop containing nucleotide triphosphate hydrolases"/>
    <property type="match status" value="1"/>
</dbReference>
<dbReference type="SMART" id="SM00534">
    <property type="entry name" value="MUTSac"/>
    <property type="match status" value="1"/>
</dbReference>
<keyword evidence="7" id="KW-1185">Reference proteome</keyword>
<keyword evidence="3" id="KW-0238">DNA-binding</keyword>
<comment type="caution">
    <text evidence="6">The sequence shown here is derived from an EMBL/GenBank/DDBJ whole genome shotgun (WGS) entry which is preliminary data.</text>
</comment>
<keyword evidence="1" id="KW-0547">Nucleotide-binding</keyword>
<dbReference type="SUPFAM" id="SSF52540">
    <property type="entry name" value="P-loop containing nucleoside triphosphate hydrolases"/>
    <property type="match status" value="1"/>
</dbReference>
<dbReference type="PANTHER" id="PTHR11361">
    <property type="entry name" value="DNA MISMATCH REPAIR PROTEIN MUTS FAMILY MEMBER"/>
    <property type="match status" value="1"/>
</dbReference>
<protein>
    <submittedName>
        <fullName evidence="6">DNA mismatch repair protein</fullName>
    </submittedName>
</protein>
<evidence type="ECO:0000259" key="5">
    <source>
        <dbReference type="SMART" id="SM00534"/>
    </source>
</evidence>
<feature type="domain" description="DNA mismatch repair proteins mutS family" evidence="5">
    <location>
        <begin position="423"/>
        <end position="606"/>
    </location>
</feature>
<accession>A0ABQ5N5W7</accession>
<dbReference type="CDD" id="cd03283">
    <property type="entry name" value="ABC_MutS-like"/>
    <property type="match status" value="1"/>
</dbReference>
<evidence type="ECO:0000256" key="2">
    <source>
        <dbReference type="ARBA" id="ARBA00022840"/>
    </source>
</evidence>
<dbReference type="InterPro" id="IPR045076">
    <property type="entry name" value="MutS"/>
</dbReference>
<dbReference type="PANTHER" id="PTHR11361:SF99">
    <property type="entry name" value="DNA MISMATCH REPAIR PROTEIN"/>
    <property type="match status" value="1"/>
</dbReference>
<evidence type="ECO:0000256" key="1">
    <source>
        <dbReference type="ARBA" id="ARBA00022741"/>
    </source>
</evidence>
<evidence type="ECO:0000256" key="3">
    <source>
        <dbReference type="ARBA" id="ARBA00023125"/>
    </source>
</evidence>
<evidence type="ECO:0000313" key="6">
    <source>
        <dbReference type="EMBL" id="GLC30629.1"/>
    </source>
</evidence>
<dbReference type="InterPro" id="IPR000432">
    <property type="entry name" value="DNA_mismatch_repair_MutS_C"/>
</dbReference>
<dbReference type="EMBL" id="BRXR01000001">
    <property type="protein sequence ID" value="GLC30629.1"/>
    <property type="molecule type" value="Genomic_DNA"/>
</dbReference>
<gene>
    <name evidence="6" type="ORF">bsdE14_20390</name>
</gene>
<proteinExistence type="predicted"/>
<keyword evidence="2" id="KW-0067">ATP-binding</keyword>
<dbReference type="Proteomes" id="UP001208567">
    <property type="component" value="Unassembled WGS sequence"/>
</dbReference>
<keyword evidence="4" id="KW-1133">Transmembrane helix</keyword>
<dbReference type="Pfam" id="PF00488">
    <property type="entry name" value="MutS_V"/>
    <property type="match status" value="1"/>
</dbReference>
<name>A0ABQ5N5W7_9CLOT</name>
<dbReference type="InterPro" id="IPR027417">
    <property type="entry name" value="P-loop_NTPase"/>
</dbReference>
<reference evidence="6 7" key="1">
    <citation type="journal article" date="2024" name="Int. J. Syst. Evol. Microbiol.">
        <title>Clostridium omnivorum sp. nov., isolated from anoxic soil under the treatment of reductive soil disinfestation.</title>
        <authorList>
            <person name="Ueki A."/>
            <person name="Tonouchi A."/>
            <person name="Kaku N."/>
            <person name="Honma S."/>
            <person name="Ueki K."/>
        </authorList>
    </citation>
    <scope>NUCLEOTIDE SEQUENCE [LARGE SCALE GENOMIC DNA]</scope>
    <source>
        <strain evidence="6 7">E14</strain>
    </source>
</reference>
<keyword evidence="4" id="KW-0812">Transmembrane</keyword>
<keyword evidence="4" id="KW-0472">Membrane</keyword>